<proteinExistence type="predicted"/>
<dbReference type="PANTHER" id="PTHR42759">
    <property type="entry name" value="MOXR FAMILY PROTEIN"/>
    <property type="match status" value="1"/>
</dbReference>
<dbReference type="EC" id="3.6.3.-" evidence="3"/>
<dbReference type="Gene3D" id="3.40.50.300">
    <property type="entry name" value="P-loop containing nucleotide triphosphate hydrolases"/>
    <property type="match status" value="1"/>
</dbReference>
<evidence type="ECO:0000313" key="4">
    <source>
        <dbReference type="Proteomes" id="UP000575083"/>
    </source>
</evidence>
<name>A0A7X0UDA8_9BURK</name>
<comment type="caution">
    <text evidence="3">The sequence shown here is derived from an EMBL/GenBank/DDBJ whole genome shotgun (WGS) entry which is preliminary data.</text>
</comment>
<evidence type="ECO:0000313" key="3">
    <source>
        <dbReference type="EMBL" id="MBB6564287.1"/>
    </source>
</evidence>
<keyword evidence="4" id="KW-1185">Reference proteome</keyword>
<protein>
    <submittedName>
        <fullName evidence="3">MoxR-like ATPase</fullName>
        <ecNumber evidence="3">3.6.3.-</ecNumber>
    </submittedName>
</protein>
<dbReference type="GO" id="GO:0005524">
    <property type="term" value="F:ATP binding"/>
    <property type="evidence" value="ECO:0007669"/>
    <property type="project" value="InterPro"/>
</dbReference>
<feature type="domain" description="ChlI/MoxR AAA lid" evidence="2">
    <location>
        <begin position="242"/>
        <end position="311"/>
    </location>
</feature>
<dbReference type="EMBL" id="JACHLK010000035">
    <property type="protein sequence ID" value="MBB6564287.1"/>
    <property type="molecule type" value="Genomic_DNA"/>
</dbReference>
<sequence>MDLTQSAASAAQHSCAHTAQAIVHNIEKVLQGKHRQVELALAAMVAGGHLLIEDVPGLGKTMLARALAVSVGLSFKRIQFTADLMPSDIVGGPVYNPKDGSFTLRPGPVFANVVLADEINRANPRAQSALLECMEEGQITLDGQTLPLPAPFAVLATQNPIDMAGTYPLPEAQLDRFLIRLSLGYPDAATEAGLIQSQQYAHPISQLRPVCGAGEFEQLVAAAHAVSITPEVAQFIASIVAATRKHADIRFGASPRGTLGLARMARALSCIRGRSYVDPAVVREVAAPVLAHRIIVQGQGAQAKDAADIIQGILMLQRTPV</sequence>
<feature type="domain" description="ATPase AAA-3" evidence="1">
    <location>
        <begin position="49"/>
        <end position="179"/>
    </location>
</feature>
<organism evidence="3 4">
    <name type="scientific">Acidovorax soli</name>
    <dbReference type="NCBI Taxonomy" id="592050"/>
    <lineage>
        <taxon>Bacteria</taxon>
        <taxon>Pseudomonadati</taxon>
        <taxon>Pseudomonadota</taxon>
        <taxon>Betaproteobacteria</taxon>
        <taxon>Burkholderiales</taxon>
        <taxon>Comamonadaceae</taxon>
        <taxon>Acidovorax</taxon>
    </lineage>
</organism>
<dbReference type="InterPro" id="IPR041628">
    <property type="entry name" value="ChlI/MoxR_AAA_lid"/>
</dbReference>
<dbReference type="SUPFAM" id="SSF52540">
    <property type="entry name" value="P-loop containing nucleoside triphosphate hydrolases"/>
    <property type="match status" value="1"/>
</dbReference>
<evidence type="ECO:0000259" key="2">
    <source>
        <dbReference type="Pfam" id="PF17863"/>
    </source>
</evidence>
<dbReference type="InterPro" id="IPR050764">
    <property type="entry name" value="CbbQ/NirQ/NorQ/GpvN"/>
</dbReference>
<evidence type="ECO:0000259" key="1">
    <source>
        <dbReference type="Pfam" id="PF07726"/>
    </source>
</evidence>
<dbReference type="InterPro" id="IPR011703">
    <property type="entry name" value="ATPase_AAA-3"/>
</dbReference>
<dbReference type="Pfam" id="PF07726">
    <property type="entry name" value="AAA_3"/>
    <property type="match status" value="1"/>
</dbReference>
<dbReference type="CDD" id="cd00009">
    <property type="entry name" value="AAA"/>
    <property type="match status" value="1"/>
</dbReference>
<dbReference type="AlphaFoldDB" id="A0A7X0UDA8"/>
<keyword evidence="3" id="KW-0378">Hydrolase</keyword>
<dbReference type="InterPro" id="IPR027417">
    <property type="entry name" value="P-loop_NTPase"/>
</dbReference>
<dbReference type="PIRSF" id="PIRSF002849">
    <property type="entry name" value="AAA_ATPase_chaperone_MoxR_prd"/>
    <property type="match status" value="1"/>
</dbReference>
<accession>A0A7X0UDA8</accession>
<reference evidence="3 4" key="1">
    <citation type="submission" date="2020-08" db="EMBL/GenBank/DDBJ databases">
        <title>Functional genomics of gut bacteria from endangered species of beetles.</title>
        <authorList>
            <person name="Carlos-Shanley C."/>
        </authorList>
    </citation>
    <scope>NUCLEOTIDE SEQUENCE [LARGE SCALE GENOMIC DNA]</scope>
    <source>
        <strain evidence="3 4">S00198</strain>
    </source>
</reference>
<dbReference type="RefSeq" id="WP_221480465.1">
    <property type="nucleotide sequence ID" value="NZ_JACHLK010000035.1"/>
</dbReference>
<dbReference type="PANTHER" id="PTHR42759:SF5">
    <property type="entry name" value="METHANOL DEHYDROGENASE REGULATOR"/>
    <property type="match status" value="1"/>
</dbReference>
<dbReference type="GO" id="GO:0016887">
    <property type="term" value="F:ATP hydrolysis activity"/>
    <property type="evidence" value="ECO:0007669"/>
    <property type="project" value="InterPro"/>
</dbReference>
<dbReference type="Gene3D" id="1.10.8.80">
    <property type="entry name" value="Magnesium chelatase subunit I, C-Terminal domain"/>
    <property type="match status" value="1"/>
</dbReference>
<dbReference type="Pfam" id="PF17863">
    <property type="entry name" value="AAA_lid_2"/>
    <property type="match status" value="1"/>
</dbReference>
<dbReference type="Proteomes" id="UP000575083">
    <property type="component" value="Unassembled WGS sequence"/>
</dbReference>
<gene>
    <name evidence="3" type="ORF">HNP48_007014</name>
</gene>